<protein>
    <submittedName>
        <fullName evidence="1">Uncharacterized protein</fullName>
    </submittedName>
</protein>
<organism evidence="1">
    <name type="scientific">Tupanvirus deep ocean</name>
    <dbReference type="NCBI Taxonomy" id="2126984"/>
    <lineage>
        <taxon>Viruses</taxon>
        <taxon>Varidnaviria</taxon>
        <taxon>Bamfordvirae</taxon>
        <taxon>Nucleocytoviricota</taxon>
        <taxon>Megaviricetes</taxon>
        <taxon>Imitervirales</taxon>
        <taxon>Mimiviridae</taxon>
        <taxon>Megamimivirinae</taxon>
        <taxon>Tupanvirus</taxon>
        <taxon>Tupanvirus altamarinense</taxon>
    </lineage>
</organism>
<name>A0A6N1NNL1_9VIRU</name>
<reference evidence="1" key="2">
    <citation type="journal article" date="2018" name="Nat. Commun.">
        <title>Tailed giant Tupanvirus possesses the most complete translational apparatus of the known virosphere.</title>
        <authorList>
            <person name="Abrahao J."/>
            <person name="Silva L."/>
            <person name="Silva L.S."/>
            <person name="Khalil J.Y.B."/>
            <person name="Rodrigues R."/>
            <person name="Arantes T."/>
            <person name="Assis F."/>
            <person name="Boratto P."/>
            <person name="Andrade M."/>
            <person name="Kroon E.G."/>
            <person name="Ribeiro B."/>
            <person name="Bergier I."/>
            <person name="Seligmann H."/>
            <person name="Ghigo E."/>
            <person name="Colson P."/>
            <person name="Levasseur A."/>
            <person name="Kroemer G."/>
            <person name="Raoult D."/>
            <person name="La Scola B."/>
        </authorList>
    </citation>
    <scope>NUCLEOTIDE SEQUENCE [LARGE SCALE GENOMIC DNA]</scope>
    <source>
        <strain evidence="1">Deep ocean</strain>
    </source>
</reference>
<dbReference type="EMBL" id="MF405918">
    <property type="protein sequence ID" value="QKU33663.1"/>
    <property type="molecule type" value="Genomic_DNA"/>
</dbReference>
<sequence length="617" mass="67346">MDYKEKYLKLKRYILEENQRGSGRLNPLFIEQLSNLSFVVGDNVLGDDVHAVILSLVEEFNRIAATDLKHNLELSQYYAVGKGLTNKEGILVCENCEIVLKYVDTTVCITNGRVRQHISEDAGKYYHTNKLGERSEVDCTISRGLVRFYLKQKDGNSYRYTRIRVVNVQSVESLQPFMDAVYQNNDEISKLEEAGNVAISKGQSDAILSTSQSGQLEANTPDEIMCATKTVNNIITEAKNAVVQSQLSKMNNQRVVSTIPTQSAVNAANTVANTIMKTNAANSKNVTAVMVPSNEPMPLQADTNVETVPAVINSKGISARASGAGTNTMNSRVINNRSSLAVDANVAVIPAKNVVADKNVNVTQPSTKSTTSVTNKLAGVAKNVVNKTEDVVEAVADKTGQVVSDVANKFKDFFNKTFDQTNTTTSTSSVVPVSQNLSVMTSLPQETATTAVPVPQNDNESILLPQSIHKSTTLSQRTALRRFENKIARQNSSNISIAQTNQATQTVKNGNTSVKRTQETIRTTQTNPSLNQMLDRSQFVGNNASDISLTSNRTIAAPQRNTGMTNATAASNKYAKLTQNLDLSDMTDNNQTTQNITQTTTGSAKFNDERLRRMGIY</sequence>
<dbReference type="RefSeq" id="YP_010780271.1">
    <property type="nucleotide sequence ID" value="NC_075038.1"/>
</dbReference>
<reference evidence="1" key="1">
    <citation type="submission" date="2017-06" db="EMBL/GenBank/DDBJ databases">
        <authorList>
            <person name="Assis F.L."/>
            <person name="Abrahao J.S."/>
            <person name="Silva L."/>
            <person name="Khalil J.B."/>
            <person name="Rodrigues R."/>
            <person name="Silva L.S."/>
            <person name="Boratto P."/>
            <person name="Andrade M."/>
            <person name="Kroon E.G."/>
            <person name="Ribeiro B."/>
            <person name="Bergier I."/>
            <person name="Seligmann H."/>
            <person name="Ghigo E."/>
            <person name="Colson P."/>
            <person name="Levasseur A."/>
            <person name="Raoult D."/>
            <person name="Scola B.L."/>
        </authorList>
    </citation>
    <scope>NUCLEOTIDE SEQUENCE</scope>
    <source>
        <strain evidence="1">Deep ocean</strain>
    </source>
</reference>
<dbReference type="GeneID" id="80516962"/>
<dbReference type="KEGG" id="vg:80516962"/>
<evidence type="ECO:0000313" key="1">
    <source>
        <dbReference type="EMBL" id="QKU33663.1"/>
    </source>
</evidence>
<proteinExistence type="predicted"/>
<accession>A0A6N1NNL1</accession>